<sequence length="146" mass="16350">MPTRRRARTGDDRAGASGDYEDEPLEERGGAVEDDLAEDEEEFEEERDEPADGSRRARRRPRALTAATAGRAGLEQIGDLTGREPEGVTFVQPDQDGWKVGIEVVEDRRVPSSGDVLALYEIQLDADGDLLSYRRTRRYKRGRGDE</sequence>
<dbReference type="EMBL" id="JACCCO010000003">
    <property type="protein sequence ID" value="NYF43358.1"/>
    <property type="molecule type" value="Genomic_DNA"/>
</dbReference>
<dbReference type="InterPro" id="IPR008634">
    <property type="entry name" value="Gas-vesicle_GvpO"/>
</dbReference>
<gene>
    <name evidence="2" type="ORF">HDA43_005585</name>
</gene>
<evidence type="ECO:0000256" key="1">
    <source>
        <dbReference type="SAM" id="MobiDB-lite"/>
    </source>
</evidence>
<dbReference type="GO" id="GO:0031412">
    <property type="term" value="P:gas vesicle organization"/>
    <property type="evidence" value="ECO:0007669"/>
    <property type="project" value="InterPro"/>
</dbReference>
<comment type="caution">
    <text evidence="2">The sequence shown here is derived from an EMBL/GenBank/DDBJ whole genome shotgun (WGS) entry which is preliminary data.</text>
</comment>
<accession>A0A852V732</accession>
<proteinExistence type="predicted"/>
<evidence type="ECO:0000313" key="3">
    <source>
        <dbReference type="Proteomes" id="UP000576393"/>
    </source>
</evidence>
<protein>
    <recommendedName>
        <fullName evidence="4">Gas vesicle synthesis protein GvpO</fullName>
    </recommendedName>
</protein>
<organism evidence="2 3">
    <name type="scientific">Streptosporangium sandarakinum</name>
    <dbReference type="NCBI Taxonomy" id="1260955"/>
    <lineage>
        <taxon>Bacteria</taxon>
        <taxon>Bacillati</taxon>
        <taxon>Actinomycetota</taxon>
        <taxon>Actinomycetes</taxon>
        <taxon>Streptosporangiales</taxon>
        <taxon>Streptosporangiaceae</taxon>
        <taxon>Streptosporangium</taxon>
    </lineage>
</organism>
<dbReference type="AlphaFoldDB" id="A0A852V732"/>
<keyword evidence="3" id="KW-1185">Reference proteome</keyword>
<feature type="region of interest" description="Disordered" evidence="1">
    <location>
        <begin position="1"/>
        <end position="92"/>
    </location>
</feature>
<name>A0A852V732_9ACTN</name>
<reference evidence="2 3" key="1">
    <citation type="submission" date="2020-07" db="EMBL/GenBank/DDBJ databases">
        <title>Sequencing the genomes of 1000 actinobacteria strains.</title>
        <authorList>
            <person name="Klenk H.-P."/>
        </authorList>
    </citation>
    <scope>NUCLEOTIDE SEQUENCE [LARGE SCALE GENOMIC DNA]</scope>
    <source>
        <strain evidence="2 3">DSM 45763</strain>
    </source>
</reference>
<dbReference type="RefSeq" id="WP_312873571.1">
    <property type="nucleotide sequence ID" value="NZ_JACCCO010000003.1"/>
</dbReference>
<feature type="compositionally biased region" description="Low complexity" evidence="1">
    <location>
        <begin position="63"/>
        <end position="74"/>
    </location>
</feature>
<feature type="compositionally biased region" description="Acidic residues" evidence="1">
    <location>
        <begin position="32"/>
        <end position="49"/>
    </location>
</feature>
<dbReference type="Proteomes" id="UP000576393">
    <property type="component" value="Unassembled WGS sequence"/>
</dbReference>
<evidence type="ECO:0008006" key="4">
    <source>
        <dbReference type="Google" id="ProtNLM"/>
    </source>
</evidence>
<dbReference type="Pfam" id="PF05800">
    <property type="entry name" value="GvpO"/>
    <property type="match status" value="1"/>
</dbReference>
<evidence type="ECO:0000313" key="2">
    <source>
        <dbReference type="EMBL" id="NYF43358.1"/>
    </source>
</evidence>